<sequence>MNNPSFCELTETCTLLEEGVVERAVGFKSPTVDEVQHMKAGSLGVLALTRKEKIPPGEELLPFLCCPSRYLPPHLQEDGNVEKLGGMGSLVYFGRRW</sequence>
<proteinExistence type="predicted"/>
<dbReference type="AlphaFoldDB" id="A0AAV2FCN7"/>
<dbReference type="Proteomes" id="UP001497516">
    <property type="component" value="Chromosome 6"/>
</dbReference>
<accession>A0AAV2FCN7</accession>
<organism evidence="1 2">
    <name type="scientific">Linum trigynum</name>
    <dbReference type="NCBI Taxonomy" id="586398"/>
    <lineage>
        <taxon>Eukaryota</taxon>
        <taxon>Viridiplantae</taxon>
        <taxon>Streptophyta</taxon>
        <taxon>Embryophyta</taxon>
        <taxon>Tracheophyta</taxon>
        <taxon>Spermatophyta</taxon>
        <taxon>Magnoliopsida</taxon>
        <taxon>eudicotyledons</taxon>
        <taxon>Gunneridae</taxon>
        <taxon>Pentapetalae</taxon>
        <taxon>rosids</taxon>
        <taxon>fabids</taxon>
        <taxon>Malpighiales</taxon>
        <taxon>Linaceae</taxon>
        <taxon>Linum</taxon>
    </lineage>
</organism>
<protein>
    <submittedName>
        <fullName evidence="1">Uncharacterized protein</fullName>
    </submittedName>
</protein>
<dbReference type="EMBL" id="OZ034819">
    <property type="protein sequence ID" value="CAL1396030.1"/>
    <property type="molecule type" value="Genomic_DNA"/>
</dbReference>
<reference evidence="1 2" key="1">
    <citation type="submission" date="2024-04" db="EMBL/GenBank/DDBJ databases">
        <authorList>
            <person name="Fracassetti M."/>
        </authorList>
    </citation>
    <scope>NUCLEOTIDE SEQUENCE [LARGE SCALE GENOMIC DNA]</scope>
</reference>
<name>A0AAV2FCN7_9ROSI</name>
<gene>
    <name evidence="1" type="ORF">LTRI10_LOCUS36420</name>
</gene>
<keyword evidence="2" id="KW-1185">Reference proteome</keyword>
<evidence type="ECO:0000313" key="2">
    <source>
        <dbReference type="Proteomes" id="UP001497516"/>
    </source>
</evidence>
<evidence type="ECO:0000313" key="1">
    <source>
        <dbReference type="EMBL" id="CAL1396030.1"/>
    </source>
</evidence>